<feature type="transmembrane region" description="Helical" evidence="1">
    <location>
        <begin position="81"/>
        <end position="106"/>
    </location>
</feature>
<keyword evidence="1" id="KW-0812">Transmembrane</keyword>
<keyword evidence="3" id="KW-1185">Reference proteome</keyword>
<sequence length="405" mass="47227">MVVFNYLINFIEGFILSSFIAFYFDLKDKIKYISIVSLICFSLISISNFINEFDHFLLYILIIALLISLWITKKDKNFEDIIICFIAGMMLLIANLISLSCTSLIFNISTTDIYDNQQLFVFAIILSKLIFTFIAIITCAFKLKTNTKLPMKYWWIILILGLSIIFVLAILIESLLSNFMSSNMILILMIAIIVISFLFLVIFRKIQIENAEKIKLALEIQKNKYNTENYNKIVAISNQITEAEHRMMYVLMQLRTCIDNMDYENASIITDQYIKKVKSFNSMITTNNPYFDFIISRKINELIFQDIYVKKTIFISQNDIYNNKNFCDLILKIIYIFEINLDNSKELNLGISQESNFVLIEVIGRLTTNNFKISDEINNLIKLFNADFTLNNTKEIVTLKLIIEI</sequence>
<feature type="transmembrane region" description="Helical" evidence="1">
    <location>
        <begin position="118"/>
        <end position="141"/>
    </location>
</feature>
<evidence type="ECO:0008006" key="4">
    <source>
        <dbReference type="Google" id="ProtNLM"/>
    </source>
</evidence>
<protein>
    <recommendedName>
        <fullName evidence="4">GHKL domain-containing protein</fullName>
    </recommendedName>
</protein>
<evidence type="ECO:0000313" key="2">
    <source>
        <dbReference type="EMBL" id="TCV91740.1"/>
    </source>
</evidence>
<dbReference type="Proteomes" id="UP000295515">
    <property type="component" value="Unassembled WGS sequence"/>
</dbReference>
<dbReference type="GeneID" id="98916589"/>
<organism evidence="2 3">
    <name type="scientific">Longibaculum muris</name>
    <dbReference type="NCBI Taxonomy" id="1796628"/>
    <lineage>
        <taxon>Bacteria</taxon>
        <taxon>Bacillati</taxon>
        <taxon>Bacillota</taxon>
        <taxon>Erysipelotrichia</taxon>
        <taxon>Erysipelotrichales</taxon>
        <taxon>Coprobacillaceae</taxon>
        <taxon>Longibaculum</taxon>
    </lineage>
</organism>
<evidence type="ECO:0000313" key="3">
    <source>
        <dbReference type="Proteomes" id="UP000295515"/>
    </source>
</evidence>
<dbReference type="EMBL" id="SMCQ01000029">
    <property type="protein sequence ID" value="TCV91740.1"/>
    <property type="molecule type" value="Genomic_DNA"/>
</dbReference>
<feature type="transmembrane region" description="Helical" evidence="1">
    <location>
        <begin position="32"/>
        <end position="50"/>
    </location>
</feature>
<keyword evidence="1" id="KW-1133">Transmembrane helix</keyword>
<dbReference type="AlphaFoldDB" id="A0A4R3YHU3"/>
<proteinExistence type="predicted"/>
<comment type="caution">
    <text evidence="2">The sequence shown here is derived from an EMBL/GenBank/DDBJ whole genome shotgun (WGS) entry which is preliminary data.</text>
</comment>
<feature type="transmembrane region" description="Helical" evidence="1">
    <location>
        <begin position="56"/>
        <end position="72"/>
    </location>
</feature>
<dbReference type="RefSeq" id="WP_066448837.1">
    <property type="nucleotide sequence ID" value="NZ_JANKBF010000024.1"/>
</dbReference>
<feature type="transmembrane region" description="Helical" evidence="1">
    <location>
        <begin position="184"/>
        <end position="203"/>
    </location>
</feature>
<evidence type="ECO:0000256" key="1">
    <source>
        <dbReference type="SAM" id="Phobius"/>
    </source>
</evidence>
<keyword evidence="1" id="KW-0472">Membrane</keyword>
<accession>A0A4R3YHU3</accession>
<feature type="transmembrane region" description="Helical" evidence="1">
    <location>
        <begin position="153"/>
        <end position="172"/>
    </location>
</feature>
<feature type="transmembrane region" description="Helical" evidence="1">
    <location>
        <begin position="6"/>
        <end position="25"/>
    </location>
</feature>
<gene>
    <name evidence="2" type="ORF">EDD60_1297</name>
</gene>
<reference evidence="2 3" key="1">
    <citation type="submission" date="2019-03" db="EMBL/GenBank/DDBJ databases">
        <title>Genomic Encyclopedia of Type Strains, Phase IV (KMG-IV): sequencing the most valuable type-strain genomes for metagenomic binning, comparative biology and taxonomic classification.</title>
        <authorList>
            <person name="Goeker M."/>
        </authorList>
    </citation>
    <scope>NUCLEOTIDE SEQUENCE [LARGE SCALE GENOMIC DNA]</scope>
    <source>
        <strain evidence="2 3">DSM 29487</strain>
    </source>
</reference>
<name>A0A4R3YHU3_9FIRM</name>